<organism evidence="1">
    <name type="scientific">Mytilinidion resinicola</name>
    <dbReference type="NCBI Taxonomy" id="574789"/>
    <lineage>
        <taxon>Eukaryota</taxon>
        <taxon>Fungi</taxon>
        <taxon>Dikarya</taxon>
        <taxon>Ascomycota</taxon>
        <taxon>Pezizomycotina</taxon>
        <taxon>Dothideomycetes</taxon>
        <taxon>Pleosporomycetidae</taxon>
        <taxon>Mytilinidiales</taxon>
        <taxon>Mytilinidiaceae</taxon>
        <taxon>Mytilinidion</taxon>
    </lineage>
</organism>
<reference evidence="3" key="3">
    <citation type="submission" date="2025-04" db="UniProtKB">
        <authorList>
            <consortium name="RefSeq"/>
        </authorList>
    </citation>
    <scope>IDENTIFICATION</scope>
    <source>
        <strain evidence="3">CBS 304.34</strain>
    </source>
</reference>
<dbReference type="EMBL" id="MU003701">
    <property type="protein sequence ID" value="KAF2809424.1"/>
    <property type="molecule type" value="Genomic_DNA"/>
</dbReference>
<evidence type="ECO:0000313" key="3">
    <source>
        <dbReference type="RefSeq" id="XP_033576388.1"/>
    </source>
</evidence>
<proteinExistence type="predicted"/>
<dbReference type="GeneID" id="54454916"/>
<dbReference type="RefSeq" id="XP_033576388.1">
    <property type="nucleotide sequence ID" value="XM_033714023.1"/>
</dbReference>
<evidence type="ECO:0000313" key="1">
    <source>
        <dbReference type="EMBL" id="KAF2809424.1"/>
    </source>
</evidence>
<reference evidence="1 3" key="1">
    <citation type="journal article" date="2020" name="Stud. Mycol.">
        <title>101 Dothideomycetes genomes: a test case for predicting lifestyles and emergence of pathogens.</title>
        <authorList>
            <person name="Haridas S."/>
            <person name="Albert R."/>
            <person name="Binder M."/>
            <person name="Bloem J."/>
            <person name="Labutti K."/>
            <person name="Salamov A."/>
            <person name="Andreopoulos B."/>
            <person name="Baker S."/>
            <person name="Barry K."/>
            <person name="Bills G."/>
            <person name="Bluhm B."/>
            <person name="Cannon C."/>
            <person name="Castanera R."/>
            <person name="Culley D."/>
            <person name="Daum C."/>
            <person name="Ezra D."/>
            <person name="Gonzalez J."/>
            <person name="Henrissat B."/>
            <person name="Kuo A."/>
            <person name="Liang C."/>
            <person name="Lipzen A."/>
            <person name="Lutzoni F."/>
            <person name="Magnuson J."/>
            <person name="Mondo S."/>
            <person name="Nolan M."/>
            <person name="Ohm R."/>
            <person name="Pangilinan J."/>
            <person name="Park H.-J."/>
            <person name="Ramirez L."/>
            <person name="Alfaro M."/>
            <person name="Sun H."/>
            <person name="Tritt A."/>
            <person name="Yoshinaga Y."/>
            <person name="Zwiers L.-H."/>
            <person name="Turgeon B."/>
            <person name="Goodwin S."/>
            <person name="Spatafora J."/>
            <person name="Crous P."/>
            <person name="Grigoriev I."/>
        </authorList>
    </citation>
    <scope>NUCLEOTIDE SEQUENCE</scope>
    <source>
        <strain evidence="1 3">CBS 304.34</strain>
    </source>
</reference>
<dbReference type="AlphaFoldDB" id="A0A6A6YN44"/>
<gene>
    <name evidence="1 3" type="ORF">BDZ99DRAFT_28378</name>
</gene>
<protein>
    <submittedName>
        <fullName evidence="1 3">Uncharacterized protein</fullName>
    </submittedName>
</protein>
<dbReference type="Proteomes" id="UP000504636">
    <property type="component" value="Unplaced"/>
</dbReference>
<sequence length="66" mass="7336">MPWNSSVTNSTYLKRELLIRLNDAFSENSSMSEVRFLFCVGPPDSRSPILHTAVIAEKSAAIPKIV</sequence>
<evidence type="ECO:0000313" key="2">
    <source>
        <dbReference type="Proteomes" id="UP000504636"/>
    </source>
</evidence>
<reference evidence="3" key="2">
    <citation type="submission" date="2020-04" db="EMBL/GenBank/DDBJ databases">
        <authorList>
            <consortium name="NCBI Genome Project"/>
        </authorList>
    </citation>
    <scope>NUCLEOTIDE SEQUENCE</scope>
    <source>
        <strain evidence="3">CBS 304.34</strain>
    </source>
</reference>
<accession>A0A6A6YN44</accession>
<name>A0A6A6YN44_9PEZI</name>
<keyword evidence="2" id="KW-1185">Reference proteome</keyword>